<evidence type="ECO:0000313" key="1">
    <source>
        <dbReference type="EMBL" id="DAE11713.1"/>
    </source>
</evidence>
<proteinExistence type="predicted"/>
<reference evidence="1" key="1">
    <citation type="journal article" date="2021" name="Proc. Natl. Acad. Sci. U.S.A.">
        <title>A Catalog of Tens of Thousands of Viruses from Human Metagenomes Reveals Hidden Associations with Chronic Diseases.</title>
        <authorList>
            <person name="Tisza M.J."/>
            <person name="Buck C.B."/>
        </authorList>
    </citation>
    <scope>NUCLEOTIDE SEQUENCE</scope>
    <source>
        <strain evidence="1">Ct2vX3</strain>
    </source>
</reference>
<protein>
    <submittedName>
        <fullName evidence="1">Uncharacterized protein</fullName>
    </submittedName>
</protein>
<dbReference type="EMBL" id="BK015535">
    <property type="protein sequence ID" value="DAE11713.1"/>
    <property type="molecule type" value="Genomic_DNA"/>
</dbReference>
<sequence length="49" mass="5538">MTRVQVDNMGVTWPAYGFKNDDDFLRTQPKDAPLILFSLKANGPLKSKI</sequence>
<accession>A0A8S5PYM9</accession>
<organism evidence="1">
    <name type="scientific">Siphoviridae sp. ct2vX3</name>
    <dbReference type="NCBI Taxonomy" id="2825318"/>
    <lineage>
        <taxon>Viruses</taxon>
        <taxon>Duplodnaviria</taxon>
        <taxon>Heunggongvirae</taxon>
        <taxon>Uroviricota</taxon>
        <taxon>Caudoviricetes</taxon>
    </lineage>
</organism>
<name>A0A8S5PYM9_9CAUD</name>